<evidence type="ECO:0000259" key="2">
    <source>
        <dbReference type="Pfam" id="PF13358"/>
    </source>
</evidence>
<feature type="domain" description="Tc1-like transposase DDE" evidence="2">
    <location>
        <begin position="138"/>
        <end position="268"/>
    </location>
</feature>
<organism evidence="3 4">
    <name type="scientific">Phytophthora palmivora</name>
    <dbReference type="NCBI Taxonomy" id="4796"/>
    <lineage>
        <taxon>Eukaryota</taxon>
        <taxon>Sar</taxon>
        <taxon>Stramenopiles</taxon>
        <taxon>Oomycota</taxon>
        <taxon>Peronosporomycetes</taxon>
        <taxon>Peronosporales</taxon>
        <taxon>Peronosporaceae</taxon>
        <taxon>Phytophthora</taxon>
    </lineage>
</organism>
<feature type="domain" description="Tc3 transposase DNA binding" evidence="1">
    <location>
        <begin position="3"/>
        <end position="51"/>
    </location>
</feature>
<proteinExistence type="predicted"/>
<dbReference type="Gene3D" id="1.10.10.60">
    <property type="entry name" value="Homeodomain-like"/>
    <property type="match status" value="1"/>
</dbReference>
<evidence type="ECO:0000313" key="3">
    <source>
        <dbReference type="EMBL" id="POM70640.1"/>
    </source>
</evidence>
<dbReference type="Gene3D" id="3.30.420.10">
    <property type="entry name" value="Ribonuclease H-like superfamily/Ribonuclease H"/>
    <property type="match status" value="1"/>
</dbReference>
<evidence type="ECO:0000313" key="4">
    <source>
        <dbReference type="Proteomes" id="UP000237271"/>
    </source>
</evidence>
<dbReference type="Proteomes" id="UP000237271">
    <property type="component" value="Unassembled WGS sequence"/>
</dbReference>
<name>A0A2P4XYK5_9STRA</name>
<comment type="caution">
    <text evidence="3">The sequence shown here is derived from an EMBL/GenBank/DDBJ whole genome shotgun (WGS) entry which is preliminary data.</text>
</comment>
<dbReference type="InterPro" id="IPR036397">
    <property type="entry name" value="RNaseH_sf"/>
</dbReference>
<dbReference type="OrthoDB" id="103765at2759"/>
<keyword evidence="4" id="KW-1185">Reference proteome</keyword>
<dbReference type="PANTHER" id="PTHR23022">
    <property type="entry name" value="TRANSPOSABLE ELEMENT-RELATED"/>
    <property type="match status" value="1"/>
</dbReference>
<protein>
    <submittedName>
        <fullName evidence="3">Transposable element Tc3 Transposase</fullName>
    </submittedName>
</protein>
<dbReference type="Pfam" id="PF13358">
    <property type="entry name" value="DDE_3"/>
    <property type="match status" value="1"/>
</dbReference>
<accession>A0A2P4XYK5</accession>
<dbReference type="InterPro" id="IPR052338">
    <property type="entry name" value="Transposase_5"/>
</dbReference>
<evidence type="ECO:0000259" key="1">
    <source>
        <dbReference type="Pfam" id="PF11427"/>
    </source>
</evidence>
<dbReference type="AlphaFoldDB" id="A0A2P4XYK5"/>
<dbReference type="InterPro" id="IPR025898">
    <property type="entry name" value="Tc3_transposase_DNA-bd_dom"/>
</dbReference>
<reference evidence="3 4" key="1">
    <citation type="journal article" date="2017" name="Genome Biol. Evol.">
        <title>Phytophthora megakarya and P. palmivora, closely related causal agents of cacao black pod rot, underwent increases in genome sizes and gene numbers by different mechanisms.</title>
        <authorList>
            <person name="Ali S.S."/>
            <person name="Shao J."/>
            <person name="Lary D.J."/>
            <person name="Kronmiller B."/>
            <person name="Shen D."/>
            <person name="Strem M.D."/>
            <person name="Amoako-Attah I."/>
            <person name="Akrofi A.Y."/>
            <person name="Begoude B.A."/>
            <person name="Ten Hoopen G.M."/>
            <person name="Coulibaly K."/>
            <person name="Kebe B.I."/>
            <person name="Melnick R.L."/>
            <person name="Guiltinan M.J."/>
            <person name="Tyler B.M."/>
            <person name="Meinhardt L.W."/>
            <person name="Bailey B.A."/>
        </authorList>
    </citation>
    <scope>NUCLEOTIDE SEQUENCE [LARGE SCALE GENOMIC DNA]</scope>
    <source>
        <strain evidence="4">sbr112.9</strain>
    </source>
</reference>
<dbReference type="EMBL" id="NCKW01006874">
    <property type="protein sequence ID" value="POM70640.1"/>
    <property type="molecule type" value="Genomic_DNA"/>
</dbReference>
<gene>
    <name evidence="3" type="ORF">PHPALM_12890</name>
</gene>
<dbReference type="PANTHER" id="PTHR23022:SF129">
    <property type="entry name" value="TRANSPOSABLE ELEMENT TC3 TRANSPOSASE"/>
    <property type="match status" value="1"/>
</dbReference>
<dbReference type="Pfam" id="PF11427">
    <property type="entry name" value="HTH_Tnp_Tc3_1"/>
    <property type="match status" value="1"/>
</dbReference>
<dbReference type="InterPro" id="IPR009057">
    <property type="entry name" value="Homeodomain-like_sf"/>
</dbReference>
<dbReference type="InterPro" id="IPR038717">
    <property type="entry name" value="Tc1-like_DDE_dom"/>
</dbReference>
<dbReference type="GO" id="GO:0003677">
    <property type="term" value="F:DNA binding"/>
    <property type="evidence" value="ECO:0007669"/>
    <property type="project" value="InterPro"/>
</dbReference>
<sequence>MPRGRALTEREKGAIVALQKQGLSERAIAKAVKRSRPVVHSFLVDPAAYNTIKRPGPAKKMTPTAERRLLREASPAKLKKQLELPISERRIREILRANPNFKFEKRMASPVLTKKHKEARLMWAREKVAWDAEKWPKVVFSDEKKFNLDGPDGFQYYWHDLRHEPQIYARRQNGGGSVMVWGAFCAQGKSELVILEGTQDSERYIYSLSEHLLPYINRSYGRDCIFQHDNASIHSSTATKAFLDEENVTTMKLPAKSPDLNPIENMWGL</sequence>
<dbReference type="SUPFAM" id="SSF46689">
    <property type="entry name" value="Homeodomain-like"/>
    <property type="match status" value="1"/>
</dbReference>